<reference evidence="1" key="1">
    <citation type="submission" date="2023-07" db="EMBL/GenBank/DDBJ databases">
        <title>Sorghum-associated microbial communities from plants grown in Nebraska, USA.</title>
        <authorList>
            <person name="Schachtman D."/>
        </authorList>
    </citation>
    <scope>NUCLEOTIDE SEQUENCE</scope>
    <source>
        <strain evidence="1">BE46</strain>
    </source>
</reference>
<keyword evidence="2" id="KW-1185">Reference proteome</keyword>
<protein>
    <submittedName>
        <fullName evidence="1">Glycosyltransferase involved in cell wall biosynthesis</fullName>
    </submittedName>
</protein>
<comment type="caution">
    <text evidence="1">The sequence shown here is derived from an EMBL/GenBank/DDBJ whole genome shotgun (WGS) entry which is preliminary data.</text>
</comment>
<name>A0ACC6JR53_9PSED</name>
<organism evidence="1 2">
    <name type="scientific">Pseudomonas synxantha</name>
    <dbReference type="NCBI Taxonomy" id="47883"/>
    <lineage>
        <taxon>Bacteria</taxon>
        <taxon>Pseudomonadati</taxon>
        <taxon>Pseudomonadota</taxon>
        <taxon>Gammaproteobacteria</taxon>
        <taxon>Pseudomonadales</taxon>
        <taxon>Pseudomonadaceae</taxon>
        <taxon>Pseudomonas</taxon>
    </lineage>
</organism>
<evidence type="ECO:0000313" key="1">
    <source>
        <dbReference type="EMBL" id="MDR6608790.1"/>
    </source>
</evidence>
<evidence type="ECO:0000313" key="2">
    <source>
        <dbReference type="Proteomes" id="UP001259420"/>
    </source>
</evidence>
<dbReference type="Proteomes" id="UP001259420">
    <property type="component" value="Unassembled WGS sequence"/>
</dbReference>
<accession>A0ACC6JR53</accession>
<dbReference type="EMBL" id="JAVDSD010000008">
    <property type="protein sequence ID" value="MDR6608790.1"/>
    <property type="molecule type" value="Genomic_DNA"/>
</dbReference>
<sequence length="374" mass="40675">MRIIHITEALGGGVLNIIQQLAALQTADGHAVTIIHSVRPDTPTSLQLADLFLAPTERFELTMATNISPLKDILALIKIFKLIRKIKPDVIHLHSSKAGVLGRIACRFAGRSNSCFYTPHGFSFLRKDISKNKRHVFSLIERLSSYFGGTTVACSQSELEHAIKGAGQKKSLLVENSIPLDLVKHATGGGGGSSCLISTSGRLCYPKNPSAFRDLALKLKNDSARFLWIGGGELENELFVDGVLPKNLNVTGWVSRDQVADFLRASDLFVMTSLWEGMPLSLMEAQASGLPAVVPNVEGCRDVVVDGVTGFVCKTADDMAKKTQLLISDMELRKKMGKAAREKALLRFAPERMHSEMLLAYTSTQNSLVRGSAA</sequence>
<gene>
    <name evidence="1" type="ORF">J2X87_003877</name>
</gene>
<proteinExistence type="predicted"/>